<keyword evidence="3" id="KW-1185">Reference proteome</keyword>
<accession>A0A0N9I1H5</accession>
<dbReference type="Proteomes" id="UP000063699">
    <property type="component" value="Chromosome"/>
</dbReference>
<gene>
    <name evidence="2" type="ORF">AOZ06_16405</name>
</gene>
<evidence type="ECO:0000313" key="3">
    <source>
        <dbReference type="Proteomes" id="UP000063699"/>
    </source>
</evidence>
<feature type="compositionally biased region" description="Basic and acidic residues" evidence="1">
    <location>
        <begin position="1"/>
        <end position="12"/>
    </location>
</feature>
<evidence type="ECO:0000313" key="2">
    <source>
        <dbReference type="EMBL" id="ALG08278.1"/>
    </source>
</evidence>
<proteinExistence type="predicted"/>
<sequence>MWKTTVDDVGDRSDEDEQEADPAPDQQYCPSFAEYPCHLSYLGQEQASAAAQAHPFNRYGSLHEN</sequence>
<dbReference type="AlphaFoldDB" id="A0A0N9I1H5"/>
<feature type="compositionally biased region" description="Acidic residues" evidence="1">
    <location>
        <begin position="13"/>
        <end position="22"/>
    </location>
</feature>
<protein>
    <submittedName>
        <fullName evidence="2">Uncharacterized protein</fullName>
    </submittedName>
</protein>
<dbReference type="KEGG" id="kphy:AOZ06_16405"/>
<evidence type="ECO:0000256" key="1">
    <source>
        <dbReference type="SAM" id="MobiDB-lite"/>
    </source>
</evidence>
<feature type="region of interest" description="Disordered" evidence="1">
    <location>
        <begin position="1"/>
        <end position="29"/>
    </location>
</feature>
<reference evidence="2 3" key="1">
    <citation type="submission" date="2015-07" db="EMBL/GenBank/DDBJ databases">
        <title>Genome sequencing of Kibdelosporangium phytohabitans.</title>
        <authorList>
            <person name="Qin S."/>
            <person name="Xing K."/>
        </authorList>
    </citation>
    <scope>NUCLEOTIDE SEQUENCE [LARGE SCALE GENOMIC DNA]</scope>
    <source>
        <strain evidence="2 3">KLBMP1111</strain>
    </source>
</reference>
<dbReference type="RefSeq" id="WP_054290185.1">
    <property type="nucleotide sequence ID" value="NZ_CP012752.1"/>
</dbReference>
<dbReference type="EMBL" id="CP012752">
    <property type="protein sequence ID" value="ALG08278.1"/>
    <property type="molecule type" value="Genomic_DNA"/>
</dbReference>
<name>A0A0N9I1H5_9PSEU</name>
<organism evidence="2 3">
    <name type="scientific">Kibdelosporangium phytohabitans</name>
    <dbReference type="NCBI Taxonomy" id="860235"/>
    <lineage>
        <taxon>Bacteria</taxon>
        <taxon>Bacillati</taxon>
        <taxon>Actinomycetota</taxon>
        <taxon>Actinomycetes</taxon>
        <taxon>Pseudonocardiales</taxon>
        <taxon>Pseudonocardiaceae</taxon>
        <taxon>Kibdelosporangium</taxon>
    </lineage>
</organism>